<gene>
    <name evidence="2" type="ORF">HMPREF2086_00660</name>
</gene>
<accession>V8C977</accession>
<dbReference type="PATRIC" id="fig|1357400.3.peg.910"/>
<dbReference type="HOGENOM" id="CLU_1052790_0_0_7"/>
<proteinExistence type="predicted"/>
<feature type="transmembrane region" description="Helical" evidence="1">
    <location>
        <begin position="6"/>
        <end position="27"/>
    </location>
</feature>
<organism evidence="2 3">
    <name type="scientific">Helicobacter macacae MIT 99-5501</name>
    <dbReference type="NCBI Taxonomy" id="1357400"/>
    <lineage>
        <taxon>Bacteria</taxon>
        <taxon>Pseudomonadati</taxon>
        <taxon>Campylobacterota</taxon>
        <taxon>Epsilonproteobacteria</taxon>
        <taxon>Campylobacterales</taxon>
        <taxon>Helicobacteraceae</taxon>
        <taxon>Helicobacter</taxon>
    </lineage>
</organism>
<evidence type="ECO:0000256" key="1">
    <source>
        <dbReference type="SAM" id="Phobius"/>
    </source>
</evidence>
<dbReference type="STRING" id="1357400.HMPREF2086_00660"/>
<evidence type="ECO:0000313" key="3">
    <source>
        <dbReference type="Proteomes" id="UP000018731"/>
    </source>
</evidence>
<comment type="caution">
    <text evidence="2">The sequence shown here is derived from an EMBL/GenBank/DDBJ whole genome shotgun (WGS) entry which is preliminary data.</text>
</comment>
<dbReference type="Proteomes" id="UP000018731">
    <property type="component" value="Unassembled WGS sequence"/>
</dbReference>
<keyword evidence="1" id="KW-1133">Transmembrane helix</keyword>
<protein>
    <recommendedName>
        <fullName evidence="4">SIMPL domain-containing protein</fullName>
    </recommendedName>
</protein>
<dbReference type="AlphaFoldDB" id="V8C977"/>
<evidence type="ECO:0008006" key="4">
    <source>
        <dbReference type="Google" id="ProtNLM"/>
    </source>
</evidence>
<keyword evidence="1" id="KW-0472">Membrane</keyword>
<reference evidence="2 3" key="1">
    <citation type="journal article" date="2014" name="Genome Announc.">
        <title>Draft genome sequences of six enterohepatic helicobacter species isolated from humans and one from rhesus macaques.</title>
        <authorList>
            <person name="Shen Z."/>
            <person name="Sheh A."/>
            <person name="Young S.K."/>
            <person name="Abouelliel A."/>
            <person name="Ward D.V."/>
            <person name="Earl A.M."/>
            <person name="Fox J.G."/>
        </authorList>
    </citation>
    <scope>NUCLEOTIDE SEQUENCE [LARGE SCALE GENOMIC DNA]</scope>
    <source>
        <strain evidence="2 3">MIT 99-5501</strain>
    </source>
</reference>
<keyword evidence="1" id="KW-0812">Transmembrane</keyword>
<evidence type="ECO:0000313" key="2">
    <source>
        <dbReference type="EMBL" id="ETD23914.1"/>
    </source>
</evidence>
<dbReference type="EMBL" id="AZJI01000004">
    <property type="protein sequence ID" value="ETD23914.1"/>
    <property type="molecule type" value="Genomic_DNA"/>
</dbReference>
<sequence length="264" mass="29348">MGFAKYFIVGLLAIGLFVGGAFFVRLVEQKDSFLGNKEKSHFSQTLTSQKQLPIELYVGAFGFKAQKKELSTQEKQLIKSTLSSVLERVRKEQNCNGGEFDLQNENQGNADKEPDLRGVIECKFDKEEFKNYQAMIKDIDYLALKSGVVSLANYGIEPIITSEQLSISSKEAYANLSQEIKKQKSAIEGGFGVKCSVERVEFFDDSYRQNLQGHHSAVLSDMGANAINGANAGGKRESSLDDFTLPLQSSKNVEFKSFISFQCK</sequence>
<dbReference type="RefSeq" id="WP_023927385.1">
    <property type="nucleotide sequence ID" value="NZ_KI669454.1"/>
</dbReference>
<name>V8C977_9HELI</name>
<keyword evidence="3" id="KW-1185">Reference proteome</keyword>